<evidence type="ECO:0000256" key="2">
    <source>
        <dbReference type="RuleBase" id="RU003476"/>
    </source>
</evidence>
<dbReference type="InterPro" id="IPR051325">
    <property type="entry name" value="Nudix_hydrolase_domain"/>
</dbReference>
<keyword evidence="1 2" id="KW-0378">Hydrolase</keyword>
<feature type="domain" description="Nudix hydrolase" evidence="4">
    <location>
        <begin position="39"/>
        <end position="173"/>
    </location>
</feature>
<sequence>MNNKSTHSSIARSGSSTGRHPRPQRTRRGNNQKRAAHFRTELSAGGIIYRRRGGHVEIFFIKDPYNRWTFPKGHQENKETLEETAVREIQEETGLENLKFIAPIGRTLFRFRREGTIIEKTVHFFLFEASPEAKEIMTGEGAIWEATWVKAHKAFSTSGYRNLDRLLSKALRLISHEERQQKGIGMKPNLRSRRA</sequence>
<organism evidence="5 6">
    <name type="scientific">Candidatus Uhrbacteria bacterium CG22_combo_CG10-13_8_21_14_all_47_17</name>
    <dbReference type="NCBI Taxonomy" id="1975041"/>
    <lineage>
        <taxon>Bacteria</taxon>
        <taxon>Candidatus Uhriibacteriota</taxon>
    </lineage>
</organism>
<name>A0A2H0BSQ9_9BACT</name>
<comment type="similarity">
    <text evidence="2">Belongs to the Nudix hydrolase family.</text>
</comment>
<dbReference type="PRINTS" id="PR00502">
    <property type="entry name" value="NUDIXFAMILY"/>
</dbReference>
<dbReference type="CDD" id="cd03673">
    <property type="entry name" value="NUDIX_Ap6A_hydrolase"/>
    <property type="match status" value="1"/>
</dbReference>
<dbReference type="InterPro" id="IPR020476">
    <property type="entry name" value="Nudix_hydrolase"/>
</dbReference>
<feature type="compositionally biased region" description="Polar residues" evidence="3">
    <location>
        <begin position="1"/>
        <end position="18"/>
    </location>
</feature>
<dbReference type="InterPro" id="IPR020084">
    <property type="entry name" value="NUDIX_hydrolase_CS"/>
</dbReference>
<dbReference type="SUPFAM" id="SSF55811">
    <property type="entry name" value="Nudix"/>
    <property type="match status" value="1"/>
</dbReference>
<comment type="caution">
    <text evidence="5">The sequence shown here is derived from an EMBL/GenBank/DDBJ whole genome shotgun (WGS) entry which is preliminary data.</text>
</comment>
<dbReference type="PROSITE" id="PS51462">
    <property type="entry name" value="NUDIX"/>
    <property type="match status" value="1"/>
</dbReference>
<dbReference type="EMBL" id="PCSZ01000041">
    <property type="protein sequence ID" value="PIP60654.1"/>
    <property type="molecule type" value="Genomic_DNA"/>
</dbReference>
<evidence type="ECO:0000256" key="1">
    <source>
        <dbReference type="ARBA" id="ARBA00022801"/>
    </source>
</evidence>
<proteinExistence type="inferred from homology"/>
<gene>
    <name evidence="5" type="ORF">COX00_02050</name>
</gene>
<evidence type="ECO:0000313" key="6">
    <source>
        <dbReference type="Proteomes" id="UP000231581"/>
    </source>
</evidence>
<dbReference type="Pfam" id="PF00293">
    <property type="entry name" value="NUDIX"/>
    <property type="match status" value="1"/>
</dbReference>
<evidence type="ECO:0000313" key="5">
    <source>
        <dbReference type="EMBL" id="PIP60654.1"/>
    </source>
</evidence>
<dbReference type="PROSITE" id="PS00893">
    <property type="entry name" value="NUDIX_BOX"/>
    <property type="match status" value="1"/>
</dbReference>
<dbReference type="GO" id="GO:0006754">
    <property type="term" value="P:ATP biosynthetic process"/>
    <property type="evidence" value="ECO:0007669"/>
    <property type="project" value="TreeGrafter"/>
</dbReference>
<dbReference type="AlphaFoldDB" id="A0A2H0BSQ9"/>
<dbReference type="GO" id="GO:0004081">
    <property type="term" value="F:bis(5'-nucleosyl)-tetraphosphatase (asymmetrical) activity"/>
    <property type="evidence" value="ECO:0007669"/>
    <property type="project" value="TreeGrafter"/>
</dbReference>
<evidence type="ECO:0000256" key="3">
    <source>
        <dbReference type="SAM" id="MobiDB-lite"/>
    </source>
</evidence>
<dbReference type="InterPro" id="IPR015797">
    <property type="entry name" value="NUDIX_hydrolase-like_dom_sf"/>
</dbReference>
<protein>
    <recommendedName>
        <fullName evidence="4">Nudix hydrolase domain-containing protein</fullName>
    </recommendedName>
</protein>
<dbReference type="InterPro" id="IPR000086">
    <property type="entry name" value="NUDIX_hydrolase_dom"/>
</dbReference>
<accession>A0A2H0BSQ9</accession>
<feature type="region of interest" description="Disordered" evidence="3">
    <location>
        <begin position="1"/>
        <end position="37"/>
    </location>
</feature>
<dbReference type="Gene3D" id="3.90.79.10">
    <property type="entry name" value="Nucleoside Triphosphate Pyrophosphohydrolase"/>
    <property type="match status" value="1"/>
</dbReference>
<dbReference type="Proteomes" id="UP000231581">
    <property type="component" value="Unassembled WGS sequence"/>
</dbReference>
<feature type="compositionally biased region" description="Basic residues" evidence="3">
    <location>
        <begin position="19"/>
        <end position="37"/>
    </location>
</feature>
<dbReference type="GO" id="GO:0006167">
    <property type="term" value="P:AMP biosynthetic process"/>
    <property type="evidence" value="ECO:0007669"/>
    <property type="project" value="TreeGrafter"/>
</dbReference>
<dbReference type="PANTHER" id="PTHR21340">
    <property type="entry name" value="DIADENOSINE 5,5-P1,P4-TETRAPHOSPHATE PYROPHOSPHOHYDROLASE MUTT"/>
    <property type="match status" value="1"/>
</dbReference>
<evidence type="ECO:0000259" key="4">
    <source>
        <dbReference type="PROSITE" id="PS51462"/>
    </source>
</evidence>
<reference evidence="5 6" key="1">
    <citation type="submission" date="2017-09" db="EMBL/GenBank/DDBJ databases">
        <title>Depth-based differentiation of microbial function through sediment-hosted aquifers and enrichment of novel symbionts in the deep terrestrial subsurface.</title>
        <authorList>
            <person name="Probst A.J."/>
            <person name="Ladd B."/>
            <person name="Jarett J.K."/>
            <person name="Geller-Mcgrath D.E."/>
            <person name="Sieber C.M."/>
            <person name="Emerson J.B."/>
            <person name="Anantharaman K."/>
            <person name="Thomas B.C."/>
            <person name="Malmstrom R."/>
            <person name="Stieglmeier M."/>
            <person name="Klingl A."/>
            <person name="Woyke T."/>
            <person name="Ryan C.M."/>
            <person name="Banfield J.F."/>
        </authorList>
    </citation>
    <scope>NUCLEOTIDE SEQUENCE [LARGE SCALE GENOMIC DNA]</scope>
    <source>
        <strain evidence="5">CG22_combo_CG10-13_8_21_14_all_47_17</strain>
    </source>
</reference>
<dbReference type="PANTHER" id="PTHR21340:SF0">
    <property type="entry name" value="BIS(5'-NUCLEOSYL)-TETRAPHOSPHATASE [ASYMMETRICAL]"/>
    <property type="match status" value="1"/>
</dbReference>